<dbReference type="InterPro" id="IPR003660">
    <property type="entry name" value="HAMP_dom"/>
</dbReference>
<keyword evidence="4" id="KW-1003">Cell membrane</keyword>
<keyword evidence="11 14" id="KW-1133">Transmembrane helix</keyword>
<dbReference type="CDD" id="cd06225">
    <property type="entry name" value="HAMP"/>
    <property type="match status" value="1"/>
</dbReference>
<proteinExistence type="predicted"/>
<keyword evidence="18" id="KW-1185">Reference proteome</keyword>
<evidence type="ECO:0000256" key="11">
    <source>
        <dbReference type="ARBA" id="ARBA00022989"/>
    </source>
</evidence>
<dbReference type="Gene3D" id="1.10.287.130">
    <property type="match status" value="1"/>
</dbReference>
<comment type="subcellular location">
    <subcellularLocation>
        <location evidence="2">Cell membrane</location>
        <topology evidence="2">Multi-pass membrane protein</topology>
    </subcellularLocation>
</comment>
<evidence type="ECO:0000313" key="18">
    <source>
        <dbReference type="Proteomes" id="UP000198636"/>
    </source>
</evidence>
<dbReference type="SUPFAM" id="SSF158472">
    <property type="entry name" value="HAMP domain-like"/>
    <property type="match status" value="1"/>
</dbReference>
<keyword evidence="13 14" id="KW-0472">Membrane</keyword>
<dbReference type="Gene3D" id="3.30.565.10">
    <property type="entry name" value="Histidine kinase-like ATPase, C-terminal domain"/>
    <property type="match status" value="1"/>
</dbReference>
<keyword evidence="9 17" id="KW-0418">Kinase</keyword>
<dbReference type="RefSeq" id="WP_091539064.1">
    <property type="nucleotide sequence ID" value="NZ_FMUS01000001.1"/>
</dbReference>
<dbReference type="Pfam" id="PF02518">
    <property type="entry name" value="HATPase_c"/>
    <property type="match status" value="1"/>
</dbReference>
<sequence length="474" mass="54524">MKKNSIYLKLFAMFLLLAAIIIGLLWILQAYFFNDYYQNQKLNQMKRYGIQLEEQIKTEGLSQETQAQIEEIGNILNGRITVIDTKGRSVYQNGFMMGAARAFRIPSDVWRQAQRGETVIYRIPGHTGFIDTLALLMPINDYYLLLQTPLQVIEESVSISQQFYVYLFFVALIVSMLLSGIFSRTITGPLVKLNRVAGEMAKLNFDVRWEDNRGDEIGQLGETINFLTDQLKKSFDELKLELMKEKNMDKMRKQFVARVSHELQTPISLLRGYTEALQDNMAKDKNEEIEYYQIIDEEIDKLSHMVKDLLDLSQLESGSFKVKMESFEISSLIDGILHKFRMLYKNEGIQFHMKDEDAAYNVLGDEYRIEQVITNLLQNAVAHCPVSGNIIINLENVNEVVRIEVYNEGEPIHKDDIDNIWESFYTGNDEGKGTGLGLAIVKSVLELHDSNYGVENIDDGVVFYFYLNKAPINL</sequence>
<keyword evidence="6" id="KW-0808">Transferase</keyword>
<comment type="catalytic activity">
    <reaction evidence="1">
        <text>ATP + protein L-histidine = ADP + protein N-phospho-L-histidine.</text>
        <dbReference type="EC" id="2.7.13.3"/>
    </reaction>
</comment>
<evidence type="ECO:0000256" key="10">
    <source>
        <dbReference type="ARBA" id="ARBA00022840"/>
    </source>
</evidence>
<protein>
    <recommendedName>
        <fullName evidence="3">histidine kinase</fullName>
        <ecNumber evidence="3">2.7.13.3</ecNumber>
    </recommendedName>
</protein>
<keyword evidence="7 14" id="KW-0812">Transmembrane</keyword>
<evidence type="ECO:0000256" key="9">
    <source>
        <dbReference type="ARBA" id="ARBA00022777"/>
    </source>
</evidence>
<dbReference type="InterPro" id="IPR004358">
    <property type="entry name" value="Sig_transdc_His_kin-like_C"/>
</dbReference>
<evidence type="ECO:0000256" key="12">
    <source>
        <dbReference type="ARBA" id="ARBA00023012"/>
    </source>
</evidence>
<accession>A0A1G5AS91</accession>
<dbReference type="InterPro" id="IPR003594">
    <property type="entry name" value="HATPase_dom"/>
</dbReference>
<dbReference type="SMART" id="SM00387">
    <property type="entry name" value="HATPase_c"/>
    <property type="match status" value="1"/>
</dbReference>
<feature type="domain" description="HAMP" evidence="16">
    <location>
        <begin position="184"/>
        <end position="236"/>
    </location>
</feature>
<evidence type="ECO:0000256" key="4">
    <source>
        <dbReference type="ARBA" id="ARBA00022475"/>
    </source>
</evidence>
<organism evidence="17 18">
    <name type="scientific">Alkaliphilus peptidifermentans DSM 18978</name>
    <dbReference type="NCBI Taxonomy" id="1120976"/>
    <lineage>
        <taxon>Bacteria</taxon>
        <taxon>Bacillati</taxon>
        <taxon>Bacillota</taxon>
        <taxon>Clostridia</taxon>
        <taxon>Peptostreptococcales</taxon>
        <taxon>Natronincolaceae</taxon>
        <taxon>Alkaliphilus</taxon>
    </lineage>
</organism>
<dbReference type="Pfam" id="PF00672">
    <property type="entry name" value="HAMP"/>
    <property type="match status" value="1"/>
</dbReference>
<dbReference type="SUPFAM" id="SSF55874">
    <property type="entry name" value="ATPase domain of HSP90 chaperone/DNA topoisomerase II/histidine kinase"/>
    <property type="match status" value="1"/>
</dbReference>
<dbReference type="PRINTS" id="PR00344">
    <property type="entry name" value="BCTRLSENSOR"/>
</dbReference>
<dbReference type="GO" id="GO:0005524">
    <property type="term" value="F:ATP binding"/>
    <property type="evidence" value="ECO:0007669"/>
    <property type="project" value="UniProtKB-KW"/>
</dbReference>
<dbReference type="FunFam" id="1.10.287.130:FF:000001">
    <property type="entry name" value="Two-component sensor histidine kinase"/>
    <property type="match status" value="1"/>
</dbReference>
<keyword evidence="5" id="KW-0597">Phosphoprotein</keyword>
<dbReference type="SUPFAM" id="SSF47384">
    <property type="entry name" value="Homodimeric domain of signal transducing histidine kinase"/>
    <property type="match status" value="1"/>
</dbReference>
<feature type="transmembrane region" description="Helical" evidence="14">
    <location>
        <begin position="6"/>
        <end position="33"/>
    </location>
</feature>
<feature type="domain" description="Histidine kinase" evidence="15">
    <location>
        <begin position="258"/>
        <end position="471"/>
    </location>
</feature>
<gene>
    <name evidence="17" type="ORF">SAMN03080606_00269</name>
</gene>
<dbReference type="EC" id="2.7.13.3" evidence="3"/>
<evidence type="ECO:0000256" key="2">
    <source>
        <dbReference type="ARBA" id="ARBA00004651"/>
    </source>
</evidence>
<dbReference type="InterPro" id="IPR003661">
    <property type="entry name" value="HisK_dim/P_dom"/>
</dbReference>
<evidence type="ECO:0000256" key="1">
    <source>
        <dbReference type="ARBA" id="ARBA00000085"/>
    </source>
</evidence>
<dbReference type="InterPro" id="IPR050398">
    <property type="entry name" value="HssS/ArlS-like"/>
</dbReference>
<dbReference type="SMART" id="SM00304">
    <property type="entry name" value="HAMP"/>
    <property type="match status" value="1"/>
</dbReference>
<keyword evidence="8" id="KW-0547">Nucleotide-binding</keyword>
<evidence type="ECO:0000256" key="8">
    <source>
        <dbReference type="ARBA" id="ARBA00022741"/>
    </source>
</evidence>
<dbReference type="InterPro" id="IPR005467">
    <property type="entry name" value="His_kinase_dom"/>
</dbReference>
<keyword evidence="12" id="KW-0902">Two-component regulatory system</keyword>
<feature type="transmembrane region" description="Helical" evidence="14">
    <location>
        <begin position="163"/>
        <end position="182"/>
    </location>
</feature>
<evidence type="ECO:0000256" key="5">
    <source>
        <dbReference type="ARBA" id="ARBA00022553"/>
    </source>
</evidence>
<evidence type="ECO:0000256" key="3">
    <source>
        <dbReference type="ARBA" id="ARBA00012438"/>
    </source>
</evidence>
<dbReference type="PANTHER" id="PTHR45528:SF1">
    <property type="entry name" value="SENSOR HISTIDINE KINASE CPXA"/>
    <property type="match status" value="1"/>
</dbReference>
<dbReference type="CDD" id="cd00082">
    <property type="entry name" value="HisKA"/>
    <property type="match status" value="1"/>
</dbReference>
<evidence type="ECO:0000313" key="17">
    <source>
        <dbReference type="EMBL" id="SCX80721.1"/>
    </source>
</evidence>
<dbReference type="PROSITE" id="PS50885">
    <property type="entry name" value="HAMP"/>
    <property type="match status" value="1"/>
</dbReference>
<name>A0A1G5AS91_9FIRM</name>
<dbReference type="Gene3D" id="6.10.340.10">
    <property type="match status" value="1"/>
</dbReference>
<dbReference type="STRING" id="1120976.SAMN03080606_00269"/>
<keyword evidence="10" id="KW-0067">ATP-binding</keyword>
<evidence type="ECO:0000256" key="14">
    <source>
        <dbReference type="SAM" id="Phobius"/>
    </source>
</evidence>
<dbReference type="AlphaFoldDB" id="A0A1G5AS91"/>
<evidence type="ECO:0000256" key="6">
    <source>
        <dbReference type="ARBA" id="ARBA00022679"/>
    </source>
</evidence>
<dbReference type="InterPro" id="IPR036890">
    <property type="entry name" value="HATPase_C_sf"/>
</dbReference>
<dbReference type="PANTHER" id="PTHR45528">
    <property type="entry name" value="SENSOR HISTIDINE KINASE CPXA"/>
    <property type="match status" value="1"/>
</dbReference>
<evidence type="ECO:0000256" key="7">
    <source>
        <dbReference type="ARBA" id="ARBA00022692"/>
    </source>
</evidence>
<evidence type="ECO:0000259" key="15">
    <source>
        <dbReference type="PROSITE" id="PS50109"/>
    </source>
</evidence>
<dbReference type="Pfam" id="PF00512">
    <property type="entry name" value="HisKA"/>
    <property type="match status" value="1"/>
</dbReference>
<reference evidence="17 18" key="1">
    <citation type="submission" date="2016-10" db="EMBL/GenBank/DDBJ databases">
        <authorList>
            <person name="de Groot N.N."/>
        </authorList>
    </citation>
    <scope>NUCLEOTIDE SEQUENCE [LARGE SCALE GENOMIC DNA]</scope>
    <source>
        <strain evidence="17 18">DSM 18978</strain>
    </source>
</reference>
<dbReference type="GO" id="GO:0000155">
    <property type="term" value="F:phosphorelay sensor kinase activity"/>
    <property type="evidence" value="ECO:0007669"/>
    <property type="project" value="InterPro"/>
</dbReference>
<dbReference type="EMBL" id="FMUS01000001">
    <property type="protein sequence ID" value="SCX80721.1"/>
    <property type="molecule type" value="Genomic_DNA"/>
</dbReference>
<dbReference type="PROSITE" id="PS50109">
    <property type="entry name" value="HIS_KIN"/>
    <property type="match status" value="1"/>
</dbReference>
<dbReference type="SMART" id="SM00388">
    <property type="entry name" value="HisKA"/>
    <property type="match status" value="1"/>
</dbReference>
<evidence type="ECO:0000256" key="13">
    <source>
        <dbReference type="ARBA" id="ARBA00023136"/>
    </source>
</evidence>
<dbReference type="Proteomes" id="UP000198636">
    <property type="component" value="Unassembled WGS sequence"/>
</dbReference>
<evidence type="ECO:0000259" key="16">
    <source>
        <dbReference type="PROSITE" id="PS50885"/>
    </source>
</evidence>
<dbReference type="InterPro" id="IPR036097">
    <property type="entry name" value="HisK_dim/P_sf"/>
</dbReference>
<dbReference type="OrthoDB" id="9762826at2"/>
<dbReference type="GO" id="GO:0005886">
    <property type="term" value="C:plasma membrane"/>
    <property type="evidence" value="ECO:0007669"/>
    <property type="project" value="UniProtKB-SubCell"/>
</dbReference>